<evidence type="ECO:0000313" key="2">
    <source>
        <dbReference type="Proteomes" id="UP000616151"/>
    </source>
</evidence>
<sequence length="270" mass="29215">MRETVTTVPVLTCDRLTVAYAPAARPVLNDVSVGFATGRFTALVGPNGCGKSTLIKAIMGFLPHAQGEIALDGTALRNIPRRDLARRIAYLPQENHCPDHISLAELVELGGYARYSLFGGPDERDRSLFADALTTVGLEGLAARPVNDLSGGQRQRAWIAMILAQDTDIILLDEPVNHLDVHFQYSILDLLRALTRCGKTIVAVLHDLNLTAAFADDVVMMRDGRIFAQGRTADTISAESVRDVFDFDADVFARGGRLVCLPAHAPQAPA</sequence>
<proteinExistence type="predicted"/>
<keyword evidence="2" id="KW-1185">Reference proteome</keyword>
<reference evidence="1" key="1">
    <citation type="submission" date="2021-01" db="EMBL/GenBank/DDBJ databases">
        <authorList>
            <person name="Sun Q."/>
        </authorList>
    </citation>
    <scope>NUCLEOTIDE SEQUENCE</scope>
    <source>
        <strain evidence="1">YIM B02566</strain>
    </source>
</reference>
<organism evidence="1 2">
    <name type="scientific">Taklimakanibacter albus</name>
    <dbReference type="NCBI Taxonomy" id="2800327"/>
    <lineage>
        <taxon>Bacteria</taxon>
        <taxon>Pseudomonadati</taxon>
        <taxon>Pseudomonadota</taxon>
        <taxon>Alphaproteobacteria</taxon>
        <taxon>Hyphomicrobiales</taxon>
        <taxon>Aestuariivirgaceae</taxon>
        <taxon>Taklimakanibacter</taxon>
    </lineage>
</organism>
<name>A0ACC5QZU0_9HYPH</name>
<comment type="caution">
    <text evidence="1">The sequence shown here is derived from an EMBL/GenBank/DDBJ whole genome shotgun (WGS) entry which is preliminary data.</text>
</comment>
<dbReference type="EMBL" id="JAENHL010000006">
    <property type="protein sequence ID" value="MBK1865847.1"/>
    <property type="molecule type" value="Genomic_DNA"/>
</dbReference>
<accession>A0ACC5QZU0</accession>
<evidence type="ECO:0000313" key="1">
    <source>
        <dbReference type="EMBL" id="MBK1865847.1"/>
    </source>
</evidence>
<dbReference type="Proteomes" id="UP000616151">
    <property type="component" value="Unassembled WGS sequence"/>
</dbReference>
<gene>
    <name evidence="1" type="ORF">JHL16_05750</name>
</gene>
<keyword evidence="1" id="KW-0067">ATP-binding</keyword>
<keyword evidence="1" id="KW-0547">Nucleotide-binding</keyword>
<protein>
    <submittedName>
        <fullName evidence="1">ABC transporter ATP-binding protein</fullName>
    </submittedName>
</protein>